<dbReference type="EC" id="2.7.7.65" evidence="3"/>
<sequence length="289" mass="31759">MEIKGGGLDWNTVGIPTALAILASFSVLGIAAVIAKTSQTDRKTRALMLCGIASAMGVAVWAAHVAGMLLYANGGERDAMNVDLLAVYGVAAALLLVFLFSWLTLVADRRSLEQMAYRDALTGLPNRNEMNRFFDTCQMQETLGLLLLDLDHFKTVNDTLGHDMGDLLVQEVGIRLHPFVRGGQRVYRIGGDEFVMILESCTRDRAERMAEALLRTLQQKILLGEREFLVTGSIGIRLGTPGDSDRSILLKTADQAMYQAKKLGKNRYFIYGDDAELALERAERNTPAC</sequence>
<dbReference type="InterPro" id="IPR029787">
    <property type="entry name" value="Nucleotide_cyclase"/>
</dbReference>
<accession>A0ABW3SAK9</accession>
<dbReference type="Gene3D" id="3.30.70.270">
    <property type="match status" value="1"/>
</dbReference>
<feature type="domain" description="GGDEF" evidence="2">
    <location>
        <begin position="141"/>
        <end position="273"/>
    </location>
</feature>
<dbReference type="NCBIfam" id="TIGR00254">
    <property type="entry name" value="GGDEF"/>
    <property type="match status" value="1"/>
</dbReference>
<evidence type="ECO:0000256" key="1">
    <source>
        <dbReference type="SAM" id="Phobius"/>
    </source>
</evidence>
<dbReference type="PROSITE" id="PS50887">
    <property type="entry name" value="GGDEF"/>
    <property type="match status" value="1"/>
</dbReference>
<dbReference type="InterPro" id="IPR000160">
    <property type="entry name" value="GGDEF_dom"/>
</dbReference>
<feature type="transmembrane region" description="Helical" evidence="1">
    <location>
        <begin position="12"/>
        <end position="34"/>
    </location>
</feature>
<dbReference type="SUPFAM" id="SSF55073">
    <property type="entry name" value="Nucleotide cyclase"/>
    <property type="match status" value="1"/>
</dbReference>
<dbReference type="CDD" id="cd01949">
    <property type="entry name" value="GGDEF"/>
    <property type="match status" value="1"/>
</dbReference>
<protein>
    <submittedName>
        <fullName evidence="3">Diguanylate cyclase domain-containing protein</fullName>
        <ecNumber evidence="3">2.7.7.65</ecNumber>
    </submittedName>
</protein>
<dbReference type="EMBL" id="JBHTKZ010000010">
    <property type="protein sequence ID" value="MFD1181291.1"/>
    <property type="molecule type" value="Genomic_DNA"/>
</dbReference>
<dbReference type="Pfam" id="PF00990">
    <property type="entry name" value="GGDEF"/>
    <property type="match status" value="1"/>
</dbReference>
<name>A0ABW3SAK9_9BACL</name>
<dbReference type="RefSeq" id="WP_240268173.1">
    <property type="nucleotide sequence ID" value="NZ_JAKSXN010000008.1"/>
</dbReference>
<keyword evidence="1" id="KW-1133">Transmembrane helix</keyword>
<keyword evidence="1" id="KW-0812">Transmembrane</keyword>
<evidence type="ECO:0000313" key="4">
    <source>
        <dbReference type="Proteomes" id="UP001597211"/>
    </source>
</evidence>
<proteinExistence type="predicted"/>
<evidence type="ECO:0000313" key="3">
    <source>
        <dbReference type="EMBL" id="MFD1181291.1"/>
    </source>
</evidence>
<dbReference type="InterPro" id="IPR052163">
    <property type="entry name" value="DGC-Regulatory_Protein"/>
</dbReference>
<dbReference type="SMART" id="SM00267">
    <property type="entry name" value="GGDEF"/>
    <property type="match status" value="1"/>
</dbReference>
<organism evidence="3 4">
    <name type="scientific">Paenibacillus timonensis</name>
    <dbReference type="NCBI Taxonomy" id="225915"/>
    <lineage>
        <taxon>Bacteria</taxon>
        <taxon>Bacillati</taxon>
        <taxon>Bacillota</taxon>
        <taxon>Bacilli</taxon>
        <taxon>Bacillales</taxon>
        <taxon>Paenibacillaceae</taxon>
        <taxon>Paenibacillus</taxon>
    </lineage>
</organism>
<dbReference type="InterPro" id="IPR043128">
    <property type="entry name" value="Rev_trsase/Diguanyl_cyclase"/>
</dbReference>
<dbReference type="PANTHER" id="PTHR46663:SF4">
    <property type="entry name" value="DIGUANYLATE CYCLASE DGCT-RELATED"/>
    <property type="match status" value="1"/>
</dbReference>
<gene>
    <name evidence="3" type="ORF">ACFQ2Z_07970</name>
</gene>
<keyword evidence="3" id="KW-0548">Nucleotidyltransferase</keyword>
<keyword evidence="1" id="KW-0472">Membrane</keyword>
<comment type="caution">
    <text evidence="3">The sequence shown here is derived from an EMBL/GenBank/DDBJ whole genome shotgun (WGS) entry which is preliminary data.</text>
</comment>
<feature type="transmembrane region" description="Helical" evidence="1">
    <location>
        <begin position="84"/>
        <end position="105"/>
    </location>
</feature>
<keyword evidence="3" id="KW-0808">Transferase</keyword>
<feature type="transmembrane region" description="Helical" evidence="1">
    <location>
        <begin position="46"/>
        <end position="72"/>
    </location>
</feature>
<dbReference type="GO" id="GO:0052621">
    <property type="term" value="F:diguanylate cyclase activity"/>
    <property type="evidence" value="ECO:0007669"/>
    <property type="project" value="UniProtKB-EC"/>
</dbReference>
<dbReference type="Proteomes" id="UP001597211">
    <property type="component" value="Unassembled WGS sequence"/>
</dbReference>
<reference evidence="4" key="1">
    <citation type="journal article" date="2019" name="Int. J. Syst. Evol. Microbiol.">
        <title>The Global Catalogue of Microorganisms (GCM) 10K type strain sequencing project: providing services to taxonomists for standard genome sequencing and annotation.</title>
        <authorList>
            <consortium name="The Broad Institute Genomics Platform"/>
            <consortium name="The Broad Institute Genome Sequencing Center for Infectious Disease"/>
            <person name="Wu L."/>
            <person name="Ma J."/>
        </authorList>
    </citation>
    <scope>NUCLEOTIDE SEQUENCE [LARGE SCALE GENOMIC DNA]</scope>
    <source>
        <strain evidence="4">CCUG 48216</strain>
    </source>
</reference>
<keyword evidence="4" id="KW-1185">Reference proteome</keyword>
<evidence type="ECO:0000259" key="2">
    <source>
        <dbReference type="PROSITE" id="PS50887"/>
    </source>
</evidence>
<dbReference type="PANTHER" id="PTHR46663">
    <property type="entry name" value="DIGUANYLATE CYCLASE DGCT-RELATED"/>
    <property type="match status" value="1"/>
</dbReference>